<comment type="caution">
    <text evidence="1">The sequence shown here is derived from an EMBL/GenBank/DDBJ whole genome shotgun (WGS) entry which is preliminary data.</text>
</comment>
<organism evidence="1 2">
    <name type="scientific">Monilinia fructicola</name>
    <name type="common">Brown rot fungus</name>
    <name type="synonym">Ciboria fructicola</name>
    <dbReference type="NCBI Taxonomy" id="38448"/>
    <lineage>
        <taxon>Eukaryota</taxon>
        <taxon>Fungi</taxon>
        <taxon>Dikarya</taxon>
        <taxon>Ascomycota</taxon>
        <taxon>Pezizomycotina</taxon>
        <taxon>Leotiomycetes</taxon>
        <taxon>Helotiales</taxon>
        <taxon>Sclerotiniaceae</taxon>
        <taxon>Monilinia</taxon>
    </lineage>
</organism>
<evidence type="ECO:0000313" key="1">
    <source>
        <dbReference type="EMBL" id="KAA8565950.1"/>
    </source>
</evidence>
<proteinExistence type="predicted"/>
<dbReference type="AlphaFoldDB" id="A0A5M9JBH4"/>
<accession>A0A5M9JBH4</accession>
<evidence type="ECO:0000313" key="2">
    <source>
        <dbReference type="Proteomes" id="UP000322873"/>
    </source>
</evidence>
<sequence>MGRENVTGWKIEDARGVSDDLYAEVRGRSSDCEGYIGGCYWIYDGCDEAAGRRSVYINSEGINLWSRE</sequence>
<protein>
    <submittedName>
        <fullName evidence="1">Uncharacterized protein</fullName>
    </submittedName>
</protein>
<keyword evidence="2" id="KW-1185">Reference proteome</keyword>
<name>A0A5M9JBH4_MONFR</name>
<dbReference type="Proteomes" id="UP000322873">
    <property type="component" value="Unassembled WGS sequence"/>
</dbReference>
<reference evidence="1 2" key="1">
    <citation type="submission" date="2019-06" db="EMBL/GenBank/DDBJ databases">
        <title>Genome Sequence of the Brown Rot Fungal Pathogen Monilinia fructicola.</title>
        <authorList>
            <person name="De Miccolis Angelini R.M."/>
            <person name="Landi L."/>
            <person name="Abate D."/>
            <person name="Pollastro S."/>
            <person name="Romanazzi G."/>
            <person name="Faretra F."/>
        </authorList>
    </citation>
    <scope>NUCLEOTIDE SEQUENCE [LARGE SCALE GENOMIC DNA]</scope>
    <source>
        <strain evidence="1 2">Mfrc123</strain>
    </source>
</reference>
<dbReference type="EMBL" id="VICG01000013">
    <property type="protein sequence ID" value="KAA8565950.1"/>
    <property type="molecule type" value="Genomic_DNA"/>
</dbReference>
<gene>
    <name evidence="1" type="ORF">EYC84_009760</name>
</gene>